<evidence type="ECO:0008006" key="4">
    <source>
        <dbReference type="Google" id="ProtNLM"/>
    </source>
</evidence>
<evidence type="ECO:0000256" key="1">
    <source>
        <dbReference type="SAM" id="Phobius"/>
    </source>
</evidence>
<proteinExistence type="predicted"/>
<feature type="transmembrane region" description="Helical" evidence="1">
    <location>
        <begin position="42"/>
        <end position="63"/>
    </location>
</feature>
<accession>A0ABN5YSS1</accession>
<evidence type="ECO:0000313" key="3">
    <source>
        <dbReference type="Proteomes" id="UP000465609"/>
    </source>
</evidence>
<gene>
    <name evidence="2" type="ORF">MAUB_26590</name>
</gene>
<dbReference type="Proteomes" id="UP000465609">
    <property type="component" value="Chromosome"/>
</dbReference>
<reference evidence="2 3" key="1">
    <citation type="journal article" date="2019" name="Emerg. Microbes Infect.">
        <title>Comprehensive subspecies identification of 175 nontuberculous mycobacteria species based on 7547 genomic profiles.</title>
        <authorList>
            <person name="Matsumoto Y."/>
            <person name="Kinjo T."/>
            <person name="Motooka D."/>
            <person name="Nabeya D."/>
            <person name="Jung N."/>
            <person name="Uechi K."/>
            <person name="Horii T."/>
            <person name="Iida T."/>
            <person name="Fujita J."/>
            <person name="Nakamura S."/>
        </authorList>
    </citation>
    <scope>NUCLEOTIDE SEQUENCE [LARGE SCALE GENOMIC DNA]</scope>
    <source>
        <strain evidence="2 3">JCM 15296</strain>
    </source>
</reference>
<keyword evidence="3" id="KW-1185">Reference proteome</keyword>
<dbReference type="EMBL" id="AP022577">
    <property type="protein sequence ID" value="BBX84786.1"/>
    <property type="molecule type" value="Genomic_DNA"/>
</dbReference>
<keyword evidence="1" id="KW-1133">Transmembrane helix</keyword>
<organism evidence="2 3">
    <name type="scientific">Mycolicibacterium aubagnense</name>
    <dbReference type="NCBI Taxonomy" id="319707"/>
    <lineage>
        <taxon>Bacteria</taxon>
        <taxon>Bacillati</taxon>
        <taxon>Actinomycetota</taxon>
        <taxon>Actinomycetes</taxon>
        <taxon>Mycobacteriales</taxon>
        <taxon>Mycobacteriaceae</taxon>
        <taxon>Mycolicibacterium</taxon>
    </lineage>
</organism>
<evidence type="ECO:0000313" key="2">
    <source>
        <dbReference type="EMBL" id="BBX84786.1"/>
    </source>
</evidence>
<protein>
    <recommendedName>
        <fullName evidence="4">DUF4349 domain-containing protein</fullName>
    </recommendedName>
</protein>
<sequence>MTRPPSSLRNVAIDRSSKLSTCHYRLENLRQRGTGRMTVSGGVAYIVTALLPVLALAAINAMVRAVGRRRGRPDTANEDS</sequence>
<keyword evidence="1" id="KW-0812">Transmembrane</keyword>
<keyword evidence="1" id="KW-0472">Membrane</keyword>
<name>A0ABN5YSS1_9MYCO</name>